<evidence type="ECO:0000313" key="1">
    <source>
        <dbReference type="EMBL" id="CAA2981925.1"/>
    </source>
</evidence>
<dbReference type="AlphaFoldDB" id="A0A8S0RPL2"/>
<keyword evidence="2" id="KW-1185">Reference proteome</keyword>
<name>A0A8S0RPL2_OLEEU</name>
<dbReference type="Gramene" id="OE9A015695T1">
    <property type="protein sequence ID" value="OE9A015695C1"/>
    <property type="gene ID" value="OE9A015695"/>
</dbReference>
<reference evidence="1 2" key="1">
    <citation type="submission" date="2019-12" db="EMBL/GenBank/DDBJ databases">
        <authorList>
            <person name="Alioto T."/>
            <person name="Alioto T."/>
            <person name="Gomez Garrido J."/>
        </authorList>
    </citation>
    <scope>NUCLEOTIDE SEQUENCE [LARGE SCALE GENOMIC DNA]</scope>
</reference>
<dbReference type="Proteomes" id="UP000594638">
    <property type="component" value="Unassembled WGS sequence"/>
</dbReference>
<organism evidence="1 2">
    <name type="scientific">Olea europaea subsp. europaea</name>
    <dbReference type="NCBI Taxonomy" id="158383"/>
    <lineage>
        <taxon>Eukaryota</taxon>
        <taxon>Viridiplantae</taxon>
        <taxon>Streptophyta</taxon>
        <taxon>Embryophyta</taxon>
        <taxon>Tracheophyta</taxon>
        <taxon>Spermatophyta</taxon>
        <taxon>Magnoliopsida</taxon>
        <taxon>eudicotyledons</taxon>
        <taxon>Gunneridae</taxon>
        <taxon>Pentapetalae</taxon>
        <taxon>asterids</taxon>
        <taxon>lamiids</taxon>
        <taxon>Lamiales</taxon>
        <taxon>Oleaceae</taxon>
        <taxon>Oleeae</taxon>
        <taxon>Olea</taxon>
    </lineage>
</organism>
<evidence type="ECO:0000313" key="2">
    <source>
        <dbReference type="Proteomes" id="UP000594638"/>
    </source>
</evidence>
<accession>A0A8S0RPL2</accession>
<dbReference type="EMBL" id="CACTIH010003683">
    <property type="protein sequence ID" value="CAA2981925.1"/>
    <property type="molecule type" value="Genomic_DNA"/>
</dbReference>
<sequence length="126" mass="13648">MLSDAGILRFTRLHDVLRMQQKAMLHAQVSHNTVSKSTLAMCEDGPATARNVCLILSSMSNEDLVATVFQGFHFTIGVVDLLRDFIFLPQLVVICEGKSAAAWCFFITVAPVKGTPAMTCSGGDDV</sequence>
<gene>
    <name evidence="1" type="ORF">OLEA9_A015695</name>
</gene>
<proteinExistence type="predicted"/>
<comment type="caution">
    <text evidence="1">The sequence shown here is derived from an EMBL/GenBank/DDBJ whole genome shotgun (WGS) entry which is preliminary data.</text>
</comment>
<protein>
    <submittedName>
        <fullName evidence="1">Uncharacterized protein</fullName>
    </submittedName>
</protein>